<organism evidence="3 4">
    <name type="scientific">Vibrio bivalvicida</name>
    <dbReference type="NCBI Taxonomy" id="1276888"/>
    <lineage>
        <taxon>Bacteria</taxon>
        <taxon>Pseudomonadati</taxon>
        <taxon>Pseudomonadota</taxon>
        <taxon>Gammaproteobacteria</taxon>
        <taxon>Vibrionales</taxon>
        <taxon>Vibrionaceae</taxon>
        <taxon>Vibrio</taxon>
        <taxon>Vibrio oreintalis group</taxon>
    </lineage>
</organism>
<evidence type="ECO:0000259" key="2">
    <source>
        <dbReference type="PROSITE" id="PS51898"/>
    </source>
</evidence>
<gene>
    <name evidence="3" type="ORF">ACED39_20060</name>
</gene>
<dbReference type="PROSITE" id="PS51898">
    <property type="entry name" value="TYR_RECOMBINASE"/>
    <property type="match status" value="1"/>
</dbReference>
<name>A0ABV4MNB0_9VIBR</name>
<evidence type="ECO:0000313" key="3">
    <source>
        <dbReference type="EMBL" id="MEZ8211067.1"/>
    </source>
</evidence>
<dbReference type="InterPro" id="IPR013762">
    <property type="entry name" value="Integrase-like_cat_sf"/>
</dbReference>
<evidence type="ECO:0000256" key="1">
    <source>
        <dbReference type="ARBA" id="ARBA00023172"/>
    </source>
</evidence>
<evidence type="ECO:0000313" key="4">
    <source>
        <dbReference type="Proteomes" id="UP001569151"/>
    </source>
</evidence>
<dbReference type="Gene3D" id="1.10.443.10">
    <property type="entry name" value="Intergrase catalytic core"/>
    <property type="match status" value="1"/>
</dbReference>
<comment type="caution">
    <text evidence="3">The sequence shown here is derived from an EMBL/GenBank/DDBJ whole genome shotgun (WGS) entry which is preliminary data.</text>
</comment>
<feature type="domain" description="Tyr recombinase" evidence="2">
    <location>
        <begin position="181"/>
        <end position="401"/>
    </location>
</feature>
<accession>A0ABV4MNB0</accession>
<dbReference type="InterPro" id="IPR011010">
    <property type="entry name" value="DNA_brk_join_enz"/>
</dbReference>
<reference evidence="3 4" key="1">
    <citation type="submission" date="2024-06" db="EMBL/GenBank/DDBJ databases">
        <authorList>
            <person name="Steensen K."/>
            <person name="Seneca J."/>
            <person name="Bartlau N."/>
            <person name="Yu A.X."/>
            <person name="Polz M.F."/>
        </authorList>
    </citation>
    <scope>NUCLEOTIDE SEQUENCE [LARGE SCALE GENOMIC DNA]</scope>
    <source>
        <strain evidence="3 4">1F146</strain>
    </source>
</reference>
<keyword evidence="1" id="KW-0233">DNA recombination</keyword>
<dbReference type="EMBL" id="JBGOOS010000042">
    <property type="protein sequence ID" value="MEZ8211067.1"/>
    <property type="molecule type" value="Genomic_DNA"/>
</dbReference>
<proteinExistence type="predicted"/>
<sequence>MSESKIVAEFAIQELQVELNKTVYYVYQAADGTVLWPATNFIKHIVNTKKSVSTRATYRQAVRSLFMFLAEQKPQRLWEEMDDLLLGKYANWQLEQSTKNSRFRGDINASKRNVNHDYVMPIYEFYFWAQDQGLHPMLLGESIIGGERYQITSALPRRDIDSPKQKLLYPKLFFNCGENDERKRQLAEDWEIEELKDYIRSHYNGYERASLLLMVRIGEETGSRNIALSGYTRLQFCSPSAERELMSSSSVFKVTPLKQKGGNTMPVKFPLPLVNGVISFINNEWKEFIENSSFQHHDGHLFLDVRDGKPLSAKNITEKFSQITRALGWPKGKSFYSLRHRYANEQMDLQVAINDAIGFTTEVNAVAQQVSENMTHKSPTTLKKEYLESRTRQGYKTKVYQQDELIQELKSQKDELLLEIQRLVEVTEEQQEMIMLLQNRLNAKKHISS</sequence>
<dbReference type="InterPro" id="IPR002104">
    <property type="entry name" value="Integrase_catalytic"/>
</dbReference>
<keyword evidence="4" id="KW-1185">Reference proteome</keyword>
<dbReference type="RefSeq" id="WP_171981787.1">
    <property type="nucleotide sequence ID" value="NZ_JBGOOF010000042.1"/>
</dbReference>
<dbReference type="Proteomes" id="UP001569151">
    <property type="component" value="Unassembled WGS sequence"/>
</dbReference>
<protein>
    <recommendedName>
        <fullName evidence="2">Tyr recombinase domain-containing protein</fullName>
    </recommendedName>
</protein>
<dbReference type="SUPFAM" id="SSF56349">
    <property type="entry name" value="DNA breaking-rejoining enzymes"/>
    <property type="match status" value="1"/>
</dbReference>